<evidence type="ECO:0000313" key="2">
    <source>
        <dbReference type="Proteomes" id="UP000076715"/>
    </source>
</evidence>
<dbReference type="AlphaFoldDB" id="A0A163B5J9"/>
<organism evidence="1 2">
    <name type="scientific">Aquimarina aggregata</name>
    <dbReference type="NCBI Taxonomy" id="1642818"/>
    <lineage>
        <taxon>Bacteria</taxon>
        <taxon>Pseudomonadati</taxon>
        <taxon>Bacteroidota</taxon>
        <taxon>Flavobacteriia</taxon>
        <taxon>Flavobacteriales</taxon>
        <taxon>Flavobacteriaceae</taxon>
        <taxon>Aquimarina</taxon>
    </lineage>
</organism>
<dbReference type="EMBL" id="LQRT01000007">
    <property type="protein sequence ID" value="KZS41072.1"/>
    <property type="molecule type" value="Genomic_DNA"/>
</dbReference>
<accession>A0A163B5J9</accession>
<proteinExistence type="predicted"/>
<dbReference type="STRING" id="1642818.AWE51_23235"/>
<evidence type="ECO:0000313" key="1">
    <source>
        <dbReference type="EMBL" id="KZS41072.1"/>
    </source>
</evidence>
<comment type="caution">
    <text evidence="1">The sequence shown here is derived from an EMBL/GenBank/DDBJ whole genome shotgun (WGS) entry which is preliminary data.</text>
</comment>
<gene>
    <name evidence="1" type="ORF">AWE51_23235</name>
</gene>
<dbReference type="InterPro" id="IPR021295">
    <property type="entry name" value="DUF2867"/>
</dbReference>
<name>A0A163B5J9_9FLAO</name>
<sequence length="71" mass="8334">MTDEIILGADDKHLDFRVSIYNSHDPTYNIKVSTIVQYNKSFGKVYMVIVKPFHKLIMKQIVKRAYTTKQI</sequence>
<dbReference type="Proteomes" id="UP000076715">
    <property type="component" value="Unassembled WGS sequence"/>
</dbReference>
<protein>
    <recommendedName>
        <fullName evidence="3">DUF2867 domain-containing protein</fullName>
    </recommendedName>
</protein>
<evidence type="ECO:0008006" key="3">
    <source>
        <dbReference type="Google" id="ProtNLM"/>
    </source>
</evidence>
<reference evidence="1 2" key="1">
    <citation type="submission" date="2016-01" db="EMBL/GenBank/DDBJ databases">
        <title>The draft genome sequence of Aquimarina sp. RZW4-3-2.</title>
        <authorList>
            <person name="Wang Y."/>
        </authorList>
    </citation>
    <scope>NUCLEOTIDE SEQUENCE [LARGE SCALE GENOMIC DNA]</scope>
    <source>
        <strain evidence="1 2">RZW4-3-2</strain>
    </source>
</reference>
<dbReference type="Pfam" id="PF11066">
    <property type="entry name" value="DUF2867"/>
    <property type="match status" value="1"/>
</dbReference>
<keyword evidence="2" id="KW-1185">Reference proteome</keyword>